<dbReference type="Proteomes" id="UP000887565">
    <property type="component" value="Unplaced"/>
</dbReference>
<proteinExistence type="predicted"/>
<dbReference type="AlphaFoldDB" id="A0A915HNW3"/>
<accession>A0A915HNW3</accession>
<protein>
    <submittedName>
        <fullName evidence="2">Uncharacterized protein</fullName>
    </submittedName>
</protein>
<organism evidence="1 2">
    <name type="scientific">Romanomermis culicivorax</name>
    <name type="common">Nematode worm</name>
    <dbReference type="NCBI Taxonomy" id="13658"/>
    <lineage>
        <taxon>Eukaryota</taxon>
        <taxon>Metazoa</taxon>
        <taxon>Ecdysozoa</taxon>
        <taxon>Nematoda</taxon>
        <taxon>Enoplea</taxon>
        <taxon>Dorylaimia</taxon>
        <taxon>Mermithida</taxon>
        <taxon>Mermithoidea</taxon>
        <taxon>Mermithidae</taxon>
        <taxon>Romanomermis</taxon>
    </lineage>
</organism>
<evidence type="ECO:0000313" key="1">
    <source>
        <dbReference type="Proteomes" id="UP000887565"/>
    </source>
</evidence>
<evidence type="ECO:0000313" key="2">
    <source>
        <dbReference type="WBParaSite" id="nRc.2.0.1.t03394-RA"/>
    </source>
</evidence>
<sequence length="259" mass="29693">MFSIKYVFCVLIFADQRHCNSSGKRNLVMHTVFGRIFCHGKPIGDSHTIRGAFFNKTHNFWETETRSFTEGSFMFEHSIPTNFLSDEHRMYLALETTACSKTGNILTLENKASLANDLGDLDFSMNDFVLHTVIGRIFCDRKPVDNSHYVYGDFGNKTHRFWDAKVRSYPNGTFIFEHFIPRYVLSDKHPIYLTLGSTACSKHGRILKFENETSSTTDLNNLDFMPMVTYYYTGRASCCEAPMSNKQVTIEMLKPSSGK</sequence>
<dbReference type="WBParaSite" id="nRc.2.0.1.t03394-RA">
    <property type="protein sequence ID" value="nRc.2.0.1.t03394-RA"/>
    <property type="gene ID" value="nRc.2.0.1.g03394"/>
</dbReference>
<name>A0A915HNW3_ROMCU</name>
<reference evidence="2" key="1">
    <citation type="submission" date="2022-11" db="UniProtKB">
        <authorList>
            <consortium name="WormBaseParasite"/>
        </authorList>
    </citation>
    <scope>IDENTIFICATION</scope>
</reference>
<keyword evidence="1" id="KW-1185">Reference proteome</keyword>